<feature type="compositionally biased region" description="Basic residues" evidence="6">
    <location>
        <begin position="307"/>
        <end position="316"/>
    </location>
</feature>
<feature type="compositionally biased region" description="Basic residues" evidence="6">
    <location>
        <begin position="325"/>
        <end position="335"/>
    </location>
</feature>
<evidence type="ECO:0000256" key="3">
    <source>
        <dbReference type="ARBA" id="ARBA00022517"/>
    </source>
</evidence>
<accession>T2MDJ7</accession>
<organism evidence="7">
    <name type="scientific">Hydra vulgaris</name>
    <name type="common">Hydra</name>
    <name type="synonym">Hydra attenuata</name>
    <dbReference type="NCBI Taxonomy" id="6087"/>
    <lineage>
        <taxon>Eukaryota</taxon>
        <taxon>Metazoa</taxon>
        <taxon>Cnidaria</taxon>
        <taxon>Hydrozoa</taxon>
        <taxon>Hydroidolina</taxon>
        <taxon>Anthoathecata</taxon>
        <taxon>Aplanulata</taxon>
        <taxon>Hydridae</taxon>
        <taxon>Hydra</taxon>
    </lineage>
</organism>
<evidence type="ECO:0000256" key="1">
    <source>
        <dbReference type="ARBA" id="ARBA00004123"/>
    </source>
</evidence>
<evidence type="ECO:0000256" key="2">
    <source>
        <dbReference type="ARBA" id="ARBA00010077"/>
    </source>
</evidence>
<keyword evidence="4 5" id="KW-0539">Nucleus</keyword>
<evidence type="ECO:0000256" key="5">
    <source>
        <dbReference type="RuleBase" id="RU364132"/>
    </source>
</evidence>
<dbReference type="EMBL" id="HAAD01003768">
    <property type="protein sequence ID" value="CDG70000.1"/>
    <property type="molecule type" value="mRNA"/>
</dbReference>
<comment type="function">
    <text evidence="5">Involved in ribosomal large subunit assembly.</text>
</comment>
<dbReference type="PANTHER" id="PTHR17602:SF4">
    <property type="entry name" value="RIBOSOME BIOGENESIS REGULATORY PROTEIN HOMOLOG"/>
    <property type="match status" value="1"/>
</dbReference>
<evidence type="ECO:0000313" key="7">
    <source>
        <dbReference type="EMBL" id="CDG70000.1"/>
    </source>
</evidence>
<dbReference type="OrthoDB" id="28455at2759"/>
<dbReference type="KEGG" id="hmg:100212297"/>
<sequence length="335" mass="38582">MTSSEVDTVSQIVANQRENESKFKSIDVFKEVDPVIDLGNLLLLDLQPVNSDELKSKSEQFLIELARDNAQLLFNQIWKLPIERVDNIVLAKLPEPSTLLPREKPIPKPKPPTKWEIYAKKKGIEKKKRSRMLWDEESKTWKPRHGYKRTKDDTKEWCIEVPQNADPNEDQFEKKEIAKKERVAKNEIKRLGNIARNTKKGTVSSLQFKPTLEKDKTRVSKEIDVAKLSTASMGKFQPKLPHEKENKKTGQKRKFESVSGNGINEKQRALDILKKINKPGKLDLTKAVNKKVYENKESSSKLSSGKVKNKRFRKGKQATLDKMKSRTLGKGKKRR</sequence>
<proteinExistence type="evidence at transcript level"/>
<reference evidence="7" key="1">
    <citation type="journal article" date="2013" name="Genome Biol. Evol.">
        <title>Punctuated emergences of genetic and phenotypic innovations in eumetazoan, bilaterian, euteleostome, and hominidae ancestors.</title>
        <authorList>
            <person name="Wenger Y."/>
            <person name="Galliot B."/>
        </authorList>
    </citation>
    <scope>NUCLEOTIDE SEQUENCE</scope>
    <source>
        <tissue evidence="7">Whole animals</tissue>
    </source>
</reference>
<dbReference type="PANTHER" id="PTHR17602">
    <property type="entry name" value="RIBOSOME BIOGENESIS REGULATORY PROTEIN"/>
    <property type="match status" value="1"/>
</dbReference>
<feature type="compositionally biased region" description="Basic and acidic residues" evidence="6">
    <location>
        <begin position="240"/>
        <end position="256"/>
    </location>
</feature>
<dbReference type="GO" id="GO:0030687">
    <property type="term" value="C:preribosome, large subunit precursor"/>
    <property type="evidence" value="ECO:0007669"/>
    <property type="project" value="TreeGrafter"/>
</dbReference>
<comment type="similarity">
    <text evidence="2 5">Belongs to the RRS1 family.</text>
</comment>
<dbReference type="GO" id="GO:0005730">
    <property type="term" value="C:nucleolus"/>
    <property type="evidence" value="ECO:0007669"/>
    <property type="project" value="TreeGrafter"/>
</dbReference>
<protein>
    <recommendedName>
        <fullName evidence="5">Ribosome biogenesis regulatory protein</fullName>
    </recommendedName>
</protein>
<evidence type="ECO:0000256" key="4">
    <source>
        <dbReference type="ARBA" id="ARBA00023242"/>
    </source>
</evidence>
<feature type="region of interest" description="Disordered" evidence="6">
    <location>
        <begin position="293"/>
        <end position="335"/>
    </location>
</feature>
<gene>
    <name evidence="7" type="primary">RRS1</name>
</gene>
<dbReference type="InterPro" id="IPR007023">
    <property type="entry name" value="Ribosom_reg"/>
</dbReference>
<comment type="subcellular location">
    <subcellularLocation>
        <location evidence="1 5">Nucleus</location>
    </subcellularLocation>
</comment>
<dbReference type="Pfam" id="PF04939">
    <property type="entry name" value="RRS1"/>
    <property type="match status" value="1"/>
</dbReference>
<keyword evidence="3 5" id="KW-0690">Ribosome biogenesis</keyword>
<dbReference type="GO" id="GO:0042273">
    <property type="term" value="P:ribosomal large subunit biogenesis"/>
    <property type="evidence" value="ECO:0007669"/>
    <property type="project" value="TreeGrafter"/>
</dbReference>
<dbReference type="OMA" id="ACDKNRI"/>
<dbReference type="AlphaFoldDB" id="T2MDJ7"/>
<evidence type="ECO:0000256" key="6">
    <source>
        <dbReference type="SAM" id="MobiDB-lite"/>
    </source>
</evidence>
<name>T2MDJ7_HYDVU</name>
<dbReference type="GO" id="GO:0000447">
    <property type="term" value="P:endonucleolytic cleavage in ITS1 to separate SSU-rRNA from 5.8S rRNA and LSU-rRNA from tricistronic rRNA transcript (SSU-rRNA, 5.8S rRNA, LSU-rRNA)"/>
    <property type="evidence" value="ECO:0007669"/>
    <property type="project" value="TreeGrafter"/>
</dbReference>
<feature type="region of interest" description="Disordered" evidence="6">
    <location>
        <begin position="233"/>
        <end position="263"/>
    </location>
</feature>